<evidence type="ECO:0000259" key="7">
    <source>
        <dbReference type="SMART" id="SM00072"/>
    </source>
</evidence>
<evidence type="ECO:0000256" key="6">
    <source>
        <dbReference type="HAMAP-Rule" id="MF_00836"/>
    </source>
</evidence>
<reference evidence="9" key="2">
    <citation type="submission" date="2023-04" db="EMBL/GenBank/DDBJ databases">
        <title>APH(3)-Id, a novel chromosomal aminoglycoside phosphotransferase, identified from an environmental isolate of Kluyvera intermedia DW18.</title>
        <authorList>
            <person name="Sha Y."/>
        </authorList>
    </citation>
    <scope>NUCLEOTIDE SEQUENCE</scope>
    <source>
        <strain evidence="9">DW18</strain>
    </source>
</reference>
<feature type="binding site" evidence="6">
    <location>
        <begin position="10"/>
        <end position="17"/>
    </location>
    <ligand>
        <name>ATP</name>
        <dbReference type="ChEBI" id="CHEBI:30616"/>
    </ligand>
</feature>
<dbReference type="AlphaFoldDB" id="A0A5Q2U2M3"/>
<reference evidence="8 10" key="1">
    <citation type="submission" date="2019-10" db="EMBL/GenBank/DDBJ databases">
        <title>Complete genome sequencing of drug resistant plasmids in Kluyvera intermedia.</title>
        <authorList>
            <person name="Ke C."/>
            <person name="Jian S."/>
        </authorList>
    </citation>
    <scope>NUCLEOTIDE SEQUENCE [LARGE SCALE GENOMIC DNA]</scope>
    <source>
        <strain evidence="8 10">N2-1</strain>
    </source>
</reference>
<evidence type="ECO:0000256" key="2">
    <source>
        <dbReference type="ARBA" id="ARBA00005069"/>
    </source>
</evidence>
<dbReference type="EMBL" id="CP123488">
    <property type="protein sequence ID" value="WGL55924.1"/>
    <property type="molecule type" value="Genomic_DNA"/>
</dbReference>
<keyword evidence="4 6" id="KW-0547">Nucleotide-binding</keyword>
<dbReference type="Proteomes" id="UP001177527">
    <property type="component" value="Chromosome"/>
</dbReference>
<comment type="similarity">
    <text evidence="6">Belongs to the ribose 1,5-bisphosphokinase family.</text>
</comment>
<dbReference type="Gene3D" id="3.40.50.300">
    <property type="entry name" value="P-loop containing nucleotide triphosphate hydrolases"/>
    <property type="match status" value="1"/>
</dbReference>
<keyword evidence="3 6" id="KW-0808">Transferase</keyword>
<dbReference type="NCBIfam" id="TIGR02322">
    <property type="entry name" value="phosphon_PhnN"/>
    <property type="match status" value="1"/>
</dbReference>
<dbReference type="GO" id="GO:0006015">
    <property type="term" value="P:5-phosphoribose 1-diphosphate biosynthetic process"/>
    <property type="evidence" value="ECO:0007669"/>
    <property type="project" value="UniProtKB-UniRule"/>
</dbReference>
<dbReference type="SMART" id="SM00072">
    <property type="entry name" value="GuKc"/>
    <property type="match status" value="1"/>
</dbReference>
<evidence type="ECO:0000313" key="9">
    <source>
        <dbReference type="EMBL" id="WGL55924.1"/>
    </source>
</evidence>
<dbReference type="EMBL" id="CP045845">
    <property type="protein sequence ID" value="QGH31810.1"/>
    <property type="molecule type" value="Genomic_DNA"/>
</dbReference>
<feature type="domain" description="Guanylate kinase/L-type calcium channel beta subunit" evidence="7">
    <location>
        <begin position="2"/>
        <end position="179"/>
    </location>
</feature>
<evidence type="ECO:0000313" key="11">
    <source>
        <dbReference type="Proteomes" id="UP001177527"/>
    </source>
</evidence>
<evidence type="ECO:0000256" key="1">
    <source>
        <dbReference type="ARBA" id="ARBA00000373"/>
    </source>
</evidence>
<dbReference type="InterPro" id="IPR008145">
    <property type="entry name" value="GK/Ca_channel_bsu"/>
</dbReference>
<dbReference type="GeneID" id="91974721"/>
<dbReference type="FunFam" id="3.40.50.300:FF:000979">
    <property type="entry name" value="Ribose 1,5-bisphosphate phosphokinase PhnN"/>
    <property type="match status" value="1"/>
</dbReference>
<dbReference type="SUPFAM" id="SSF52540">
    <property type="entry name" value="P-loop containing nucleoside triphosphate hydrolases"/>
    <property type="match status" value="1"/>
</dbReference>
<dbReference type="GO" id="GO:0019634">
    <property type="term" value="P:organic phosphonate metabolic process"/>
    <property type="evidence" value="ECO:0007669"/>
    <property type="project" value="UniProtKB-UniRule"/>
</dbReference>
<organism evidence="9 11">
    <name type="scientific">Kluyvera intermedia</name>
    <name type="common">Enterobacter intermedius</name>
    <dbReference type="NCBI Taxonomy" id="61648"/>
    <lineage>
        <taxon>Bacteria</taxon>
        <taxon>Pseudomonadati</taxon>
        <taxon>Pseudomonadota</taxon>
        <taxon>Gammaproteobacteria</taxon>
        <taxon>Enterobacterales</taxon>
        <taxon>Enterobacteriaceae</taxon>
        <taxon>Kluyvera</taxon>
    </lineage>
</organism>
<dbReference type="GO" id="GO:0005524">
    <property type="term" value="F:ATP binding"/>
    <property type="evidence" value="ECO:0007669"/>
    <property type="project" value="UniProtKB-KW"/>
</dbReference>
<keyword evidence="10" id="KW-1185">Reference proteome</keyword>
<accession>A0A5Q2U2M3</accession>
<comment type="function">
    <text evidence="6">Catalyzes the phosphorylation of ribose 1,5-bisphosphate to 5-phospho-D-ribosyl alpha-1-diphosphate (PRPP).</text>
</comment>
<comment type="pathway">
    <text evidence="2 6">Metabolic intermediate biosynthesis; 5-phospho-alpha-D-ribose 1-diphosphate biosynthesis; 5-phospho-alpha-D-ribose 1-diphosphate from D-ribose 5-phosphate (route II): step 3/3.</text>
</comment>
<evidence type="ECO:0000256" key="4">
    <source>
        <dbReference type="ARBA" id="ARBA00022741"/>
    </source>
</evidence>
<dbReference type="InterPro" id="IPR027417">
    <property type="entry name" value="P-loop_NTPase"/>
</dbReference>
<dbReference type="EC" id="2.7.4.23" evidence="6"/>
<evidence type="ECO:0000256" key="5">
    <source>
        <dbReference type="ARBA" id="ARBA00022840"/>
    </source>
</evidence>
<dbReference type="HAMAP" id="MF_00836">
    <property type="entry name" value="PhnN"/>
    <property type="match status" value="1"/>
</dbReference>
<dbReference type="Pfam" id="PF13238">
    <property type="entry name" value="AAA_18"/>
    <property type="match status" value="1"/>
</dbReference>
<evidence type="ECO:0000313" key="8">
    <source>
        <dbReference type="EMBL" id="QGH31810.1"/>
    </source>
</evidence>
<proteinExistence type="inferred from homology"/>
<dbReference type="Proteomes" id="UP000344450">
    <property type="component" value="Chromosome"/>
</dbReference>
<gene>
    <name evidence="6 9" type="primary">phnN</name>
    <name evidence="8" type="ORF">GHC21_20010</name>
    <name evidence="9" type="ORF">QBD33_20330</name>
</gene>
<comment type="catalytic activity">
    <reaction evidence="1 6">
        <text>alpha-D-ribose 1,5-bisphosphate + ATP = 5-phospho-alpha-D-ribose 1-diphosphate + ADP</text>
        <dbReference type="Rhea" id="RHEA:20109"/>
        <dbReference type="ChEBI" id="CHEBI:30616"/>
        <dbReference type="ChEBI" id="CHEBI:58017"/>
        <dbReference type="ChEBI" id="CHEBI:68688"/>
        <dbReference type="ChEBI" id="CHEBI:456216"/>
        <dbReference type="EC" id="2.7.4.23"/>
    </reaction>
</comment>
<dbReference type="GO" id="GO:0033863">
    <property type="term" value="F:ribose 1,5-bisphosphate phosphokinase activity"/>
    <property type="evidence" value="ECO:0007669"/>
    <property type="project" value="UniProtKB-UniRule"/>
</dbReference>
<keyword evidence="5 6" id="KW-0067">ATP-binding</keyword>
<protein>
    <recommendedName>
        <fullName evidence="6">Ribose 1,5-bisphosphate phosphokinase PhnN</fullName>
        <ecNumber evidence="6">2.7.4.23</ecNumber>
    </recommendedName>
    <alternativeName>
        <fullName evidence="6">Ribose 1,5-bisphosphokinase</fullName>
    </alternativeName>
</protein>
<dbReference type="NCBIfam" id="NF007485">
    <property type="entry name" value="PRK10078.1"/>
    <property type="match status" value="1"/>
</dbReference>
<sequence>MRGKLVWLMGPSGSGKDSLLEVLRLQEHSDLLVAHRYITRPATAGCENHIALSEQEFFTRAGRNLLALSWHANGLYYGVGVEIDLWLHGGFDVVVNGSRAHLQQAKARYAEALLPVCLQVSPGILRERLQARGRENGVEIAARLERAARYTPTECHTLNNDGSLLQSVDTLLALMGRKEKSHA</sequence>
<name>A0A5Q2U2M3_KLUIN</name>
<dbReference type="RefSeq" id="WP_153743852.1">
    <property type="nucleotide sequence ID" value="NZ_CP045843.1"/>
</dbReference>
<evidence type="ECO:0000256" key="3">
    <source>
        <dbReference type="ARBA" id="ARBA00022679"/>
    </source>
</evidence>
<dbReference type="InterPro" id="IPR012699">
    <property type="entry name" value="PhnN"/>
</dbReference>
<evidence type="ECO:0000313" key="10">
    <source>
        <dbReference type="Proteomes" id="UP000344450"/>
    </source>
</evidence>